<organism evidence="1 2">
    <name type="scientific">Liquorilactobacillus satsumensis DSM 16230 = JCM 12392</name>
    <dbReference type="NCBI Taxonomy" id="1423801"/>
    <lineage>
        <taxon>Bacteria</taxon>
        <taxon>Bacillati</taxon>
        <taxon>Bacillota</taxon>
        <taxon>Bacilli</taxon>
        <taxon>Lactobacillales</taxon>
        <taxon>Lactobacillaceae</taxon>
        <taxon>Liquorilactobacillus</taxon>
    </lineage>
</organism>
<dbReference type="STRING" id="1423801.FD50_GL001418"/>
<reference evidence="1 2" key="1">
    <citation type="journal article" date="2015" name="Genome Announc.">
        <title>Expanding the biotechnology potential of lactobacilli through comparative genomics of 213 strains and associated genera.</title>
        <authorList>
            <person name="Sun Z."/>
            <person name="Harris H.M."/>
            <person name="McCann A."/>
            <person name="Guo C."/>
            <person name="Argimon S."/>
            <person name="Zhang W."/>
            <person name="Yang X."/>
            <person name="Jeffery I.B."/>
            <person name="Cooney J.C."/>
            <person name="Kagawa T.F."/>
            <person name="Liu W."/>
            <person name="Song Y."/>
            <person name="Salvetti E."/>
            <person name="Wrobel A."/>
            <person name="Rasinkangas P."/>
            <person name="Parkhill J."/>
            <person name="Rea M.C."/>
            <person name="O'Sullivan O."/>
            <person name="Ritari J."/>
            <person name="Douillard F.P."/>
            <person name="Paul Ross R."/>
            <person name="Yang R."/>
            <person name="Briner A.E."/>
            <person name="Felis G.E."/>
            <person name="de Vos W.M."/>
            <person name="Barrangou R."/>
            <person name="Klaenhammer T.R."/>
            <person name="Caufield P.W."/>
            <person name="Cui Y."/>
            <person name="Zhang H."/>
            <person name="O'Toole P.W."/>
        </authorList>
    </citation>
    <scope>NUCLEOTIDE SEQUENCE [LARGE SCALE GENOMIC DNA]</scope>
    <source>
        <strain evidence="1 2">DSM 16230</strain>
    </source>
</reference>
<dbReference type="InterPro" id="IPR014918">
    <property type="entry name" value="Phage_tail_3"/>
</dbReference>
<dbReference type="OrthoDB" id="1929526at2"/>
<name>A0A0R1UW35_9LACO</name>
<accession>A0A0R1UW35</accession>
<protein>
    <submittedName>
        <fullName evidence="1">Prophage major tail protein</fullName>
    </submittedName>
</protein>
<dbReference type="RefSeq" id="WP_056961226.1">
    <property type="nucleotide sequence ID" value="NZ_AZFQ01000052.1"/>
</dbReference>
<evidence type="ECO:0000313" key="2">
    <source>
        <dbReference type="Proteomes" id="UP000051166"/>
    </source>
</evidence>
<proteinExistence type="predicted"/>
<comment type="caution">
    <text evidence="1">The sequence shown here is derived from an EMBL/GenBank/DDBJ whole genome shotgun (WGS) entry which is preliminary data.</text>
</comment>
<keyword evidence="2" id="KW-1185">Reference proteome</keyword>
<gene>
    <name evidence="1" type="ORF">FD50_GL001418</name>
</gene>
<dbReference type="GeneID" id="98308717"/>
<dbReference type="Pfam" id="PF08813">
    <property type="entry name" value="Phage_tail_3"/>
    <property type="match status" value="1"/>
</dbReference>
<evidence type="ECO:0000313" key="1">
    <source>
        <dbReference type="EMBL" id="KRL97437.1"/>
    </source>
</evidence>
<dbReference type="EMBL" id="AZFQ01000052">
    <property type="protein sequence ID" value="KRL97437.1"/>
    <property type="molecule type" value="Genomic_DNA"/>
</dbReference>
<dbReference type="Gene3D" id="4.10.410.40">
    <property type="match status" value="1"/>
</dbReference>
<dbReference type="AlphaFoldDB" id="A0A0R1UW35"/>
<dbReference type="PATRIC" id="fig|1423801.4.peg.1453"/>
<sequence>MKYETLLNLQRFADTVDASAGLAGTGSKLEMSSDNGTTFTEVASIKTIPDIGADPENIDVTSLADDKKKNVPGIQNTSTLAFQVVYKGDNFKTALTHAGDHKQYKWKVTYPDGMTATFEGSYTIKMGNVAVNGALDFTISIVVSDGPDFTAASSGQ</sequence>
<dbReference type="Proteomes" id="UP000051166">
    <property type="component" value="Unassembled WGS sequence"/>
</dbReference>